<dbReference type="Proteomes" id="UP000746595">
    <property type="component" value="Unassembled WGS sequence"/>
</dbReference>
<protein>
    <recommendedName>
        <fullName evidence="3">PD-(D/E)XK endonuclease-like domain-containing protein</fullName>
    </recommendedName>
</protein>
<comment type="caution">
    <text evidence="1">The sequence shown here is derived from an EMBL/GenBank/DDBJ whole genome shotgun (WGS) entry which is preliminary data.</text>
</comment>
<proteinExistence type="predicted"/>
<evidence type="ECO:0000313" key="2">
    <source>
        <dbReference type="Proteomes" id="UP000746595"/>
    </source>
</evidence>
<keyword evidence="2" id="KW-1185">Reference proteome</keyword>
<name>A0ABX1G664_9MICC</name>
<sequence length="100" mass="10835">MSERSQRVLADSARRRKAGFFQDLGFKPGELSDGEELAVEIESLEATIARVRELHNADGYRTFARNRATGLLPDPDGEAYCTHCQLAAPCPTIEALGGAA</sequence>
<dbReference type="RefSeq" id="WP_168151959.1">
    <property type="nucleotide sequence ID" value="NZ_JAAWVT010000004.1"/>
</dbReference>
<evidence type="ECO:0008006" key="3">
    <source>
        <dbReference type="Google" id="ProtNLM"/>
    </source>
</evidence>
<gene>
    <name evidence="1" type="ORF">HED64_10510</name>
</gene>
<organism evidence="1 2">
    <name type="scientific">Paeniglutamicibacter terrestris</name>
    <dbReference type="NCBI Taxonomy" id="2723403"/>
    <lineage>
        <taxon>Bacteria</taxon>
        <taxon>Bacillati</taxon>
        <taxon>Actinomycetota</taxon>
        <taxon>Actinomycetes</taxon>
        <taxon>Micrococcales</taxon>
        <taxon>Micrococcaceae</taxon>
        <taxon>Paeniglutamicibacter</taxon>
    </lineage>
</organism>
<accession>A0ABX1G664</accession>
<dbReference type="EMBL" id="JAAWVT010000004">
    <property type="protein sequence ID" value="NKG21135.1"/>
    <property type="molecule type" value="Genomic_DNA"/>
</dbReference>
<evidence type="ECO:0000313" key="1">
    <source>
        <dbReference type="EMBL" id="NKG21135.1"/>
    </source>
</evidence>
<reference evidence="1 2" key="1">
    <citation type="submission" date="2020-04" db="EMBL/GenBank/DDBJ databases">
        <title>Paeniglutamicibacter sp. ANT13_2, a novel actinomycete isolated from sediment in Antarctica.</title>
        <authorList>
            <person name="Sakdapetsiri C."/>
            <person name="Pinyakong O."/>
        </authorList>
    </citation>
    <scope>NUCLEOTIDE SEQUENCE [LARGE SCALE GENOMIC DNA]</scope>
    <source>
        <strain evidence="1 2">ANT13_2</strain>
    </source>
</reference>